<accession>A0A6C0AT30</accession>
<dbReference type="SUPFAM" id="SSF54631">
    <property type="entry name" value="CBS-domain pair"/>
    <property type="match status" value="1"/>
</dbReference>
<reference evidence="3" key="1">
    <citation type="journal article" date="2020" name="Nature">
        <title>Giant virus diversity and host interactions through global metagenomics.</title>
        <authorList>
            <person name="Schulz F."/>
            <person name="Roux S."/>
            <person name="Paez-Espino D."/>
            <person name="Jungbluth S."/>
            <person name="Walsh D.A."/>
            <person name="Denef V.J."/>
            <person name="McMahon K.D."/>
            <person name="Konstantinidis K.T."/>
            <person name="Eloe-Fadrosh E.A."/>
            <person name="Kyrpides N.C."/>
            <person name="Woyke T."/>
        </authorList>
    </citation>
    <scope>NUCLEOTIDE SEQUENCE</scope>
    <source>
        <strain evidence="3">GVMAG-S-1101171-111</strain>
    </source>
</reference>
<keyword evidence="1" id="KW-0129">CBS domain</keyword>
<evidence type="ECO:0000256" key="1">
    <source>
        <dbReference type="ARBA" id="ARBA00023122"/>
    </source>
</evidence>
<dbReference type="EMBL" id="MN740803">
    <property type="protein sequence ID" value="QHS82461.1"/>
    <property type="molecule type" value="Genomic_DNA"/>
</dbReference>
<dbReference type="InterPro" id="IPR051257">
    <property type="entry name" value="Diverse_CBS-Domain"/>
</dbReference>
<dbReference type="PROSITE" id="PS51371">
    <property type="entry name" value="CBS"/>
    <property type="match status" value="1"/>
</dbReference>
<evidence type="ECO:0000259" key="2">
    <source>
        <dbReference type="PROSITE" id="PS51371"/>
    </source>
</evidence>
<dbReference type="InterPro" id="IPR046342">
    <property type="entry name" value="CBS_dom_sf"/>
</dbReference>
<feature type="domain" description="CBS" evidence="2">
    <location>
        <begin position="91"/>
        <end position="149"/>
    </location>
</feature>
<dbReference type="InterPro" id="IPR000644">
    <property type="entry name" value="CBS_dom"/>
</dbReference>
<dbReference type="SMART" id="SM00116">
    <property type="entry name" value="CBS"/>
    <property type="match status" value="2"/>
</dbReference>
<dbReference type="PANTHER" id="PTHR43080">
    <property type="entry name" value="CBS DOMAIN-CONTAINING PROTEIN CBSX3, MITOCHONDRIAL"/>
    <property type="match status" value="1"/>
</dbReference>
<dbReference type="Gene3D" id="3.10.580.10">
    <property type="entry name" value="CBS-domain"/>
    <property type="match status" value="1"/>
</dbReference>
<dbReference type="Pfam" id="PF00571">
    <property type="entry name" value="CBS"/>
    <property type="match status" value="2"/>
</dbReference>
<proteinExistence type="predicted"/>
<sequence>MRRTLLSATRQVSALNVFENSCYRKVDFKINEDSNVKDAVVRFAAFNIGCLAVTDKNNKVIGVCSERDYINKVAALDKDIDKLKVKDICTYGPTIITANKTDTLDDCMNKMMFKDIRHLLVVDDKNQDFIGMISIKDLIKEVLKDKTDIITRLSDFKIGKGGFFGSE</sequence>
<protein>
    <recommendedName>
        <fullName evidence="2">CBS domain-containing protein</fullName>
    </recommendedName>
</protein>
<organism evidence="3">
    <name type="scientific">viral metagenome</name>
    <dbReference type="NCBI Taxonomy" id="1070528"/>
    <lineage>
        <taxon>unclassified sequences</taxon>
        <taxon>metagenomes</taxon>
        <taxon>organismal metagenomes</taxon>
    </lineage>
</organism>
<dbReference type="PANTHER" id="PTHR43080:SF2">
    <property type="entry name" value="CBS DOMAIN-CONTAINING PROTEIN"/>
    <property type="match status" value="1"/>
</dbReference>
<name>A0A6C0AT30_9ZZZZ</name>
<dbReference type="AlphaFoldDB" id="A0A6C0AT30"/>
<evidence type="ECO:0000313" key="3">
    <source>
        <dbReference type="EMBL" id="QHS82461.1"/>
    </source>
</evidence>